<evidence type="ECO:0000313" key="2">
    <source>
        <dbReference type="EMBL" id="HIY68305.1"/>
    </source>
</evidence>
<proteinExistence type="predicted"/>
<reference evidence="2" key="1">
    <citation type="journal article" date="2021" name="PeerJ">
        <title>Extensive microbial diversity within the chicken gut microbiome revealed by metagenomics and culture.</title>
        <authorList>
            <person name="Gilroy R."/>
            <person name="Ravi A."/>
            <person name="Getino M."/>
            <person name="Pursley I."/>
            <person name="Horton D.L."/>
            <person name="Alikhan N.F."/>
            <person name="Baker D."/>
            <person name="Gharbi K."/>
            <person name="Hall N."/>
            <person name="Watson M."/>
            <person name="Adriaenssens E.M."/>
            <person name="Foster-Nyarko E."/>
            <person name="Jarju S."/>
            <person name="Secka A."/>
            <person name="Antonio M."/>
            <person name="Oren A."/>
            <person name="Chaudhuri R.R."/>
            <person name="La Ragione R."/>
            <person name="Hildebrand F."/>
            <person name="Pallen M.J."/>
        </authorList>
    </citation>
    <scope>NUCLEOTIDE SEQUENCE</scope>
    <source>
        <strain evidence="2">5134</strain>
    </source>
</reference>
<comment type="caution">
    <text evidence="2">The sequence shown here is derived from an EMBL/GenBank/DDBJ whole genome shotgun (WGS) entry which is preliminary data.</text>
</comment>
<keyword evidence="1" id="KW-0812">Transmembrane</keyword>
<feature type="transmembrane region" description="Helical" evidence="1">
    <location>
        <begin position="66"/>
        <end position="95"/>
    </location>
</feature>
<protein>
    <recommendedName>
        <fullName evidence="4">MotA/TolQ/ExbB proton channel domain-containing protein</fullName>
    </recommendedName>
</protein>
<organism evidence="2 3">
    <name type="scientific">Candidatus Alistipes intestinigallinarum</name>
    <dbReference type="NCBI Taxonomy" id="2838440"/>
    <lineage>
        <taxon>Bacteria</taxon>
        <taxon>Pseudomonadati</taxon>
        <taxon>Bacteroidota</taxon>
        <taxon>Bacteroidia</taxon>
        <taxon>Bacteroidales</taxon>
        <taxon>Rikenellaceae</taxon>
        <taxon>Alistipes</taxon>
    </lineage>
</organism>
<dbReference type="EMBL" id="DXDA01000022">
    <property type="protein sequence ID" value="HIY68305.1"/>
    <property type="molecule type" value="Genomic_DNA"/>
</dbReference>
<gene>
    <name evidence="2" type="ORF">H9828_02670</name>
</gene>
<reference evidence="2" key="2">
    <citation type="submission" date="2021-04" db="EMBL/GenBank/DDBJ databases">
        <authorList>
            <person name="Gilroy R."/>
        </authorList>
    </citation>
    <scope>NUCLEOTIDE SEQUENCE</scope>
    <source>
        <strain evidence="2">5134</strain>
    </source>
</reference>
<keyword evidence="1" id="KW-0472">Membrane</keyword>
<sequence length="103" mass="11214">MFSLFLEGGLWGMTLLTLELIGLLLAAWKAPAWVQEIGLLALISGIVYTLLGFSQAMGFVQRAGDISFSLLAGGLRVACIPVIYGMLIYLLSLVIRMVQKPRI</sequence>
<evidence type="ECO:0000313" key="3">
    <source>
        <dbReference type="Proteomes" id="UP000886844"/>
    </source>
</evidence>
<evidence type="ECO:0008006" key="4">
    <source>
        <dbReference type="Google" id="ProtNLM"/>
    </source>
</evidence>
<feature type="transmembrane region" description="Helical" evidence="1">
    <location>
        <begin position="39"/>
        <end position="60"/>
    </location>
</feature>
<name>A0A9D1YZB0_9BACT</name>
<feature type="transmembrane region" description="Helical" evidence="1">
    <location>
        <begin position="6"/>
        <end position="27"/>
    </location>
</feature>
<accession>A0A9D1YZB0</accession>
<keyword evidence="1" id="KW-1133">Transmembrane helix</keyword>
<dbReference type="AlphaFoldDB" id="A0A9D1YZB0"/>
<dbReference type="Proteomes" id="UP000886844">
    <property type="component" value="Unassembled WGS sequence"/>
</dbReference>
<evidence type="ECO:0000256" key="1">
    <source>
        <dbReference type="SAM" id="Phobius"/>
    </source>
</evidence>